<organism evidence="1 2">
    <name type="scientific">Acetobacter musti</name>
    <dbReference type="NCBI Taxonomy" id="864732"/>
    <lineage>
        <taxon>Bacteria</taxon>
        <taxon>Pseudomonadati</taxon>
        <taxon>Pseudomonadota</taxon>
        <taxon>Alphaproteobacteria</taxon>
        <taxon>Acetobacterales</taxon>
        <taxon>Acetobacteraceae</taxon>
        <taxon>Acetobacter</taxon>
    </lineage>
</organism>
<evidence type="ECO:0008006" key="3">
    <source>
        <dbReference type="Google" id="ProtNLM"/>
    </source>
</evidence>
<reference evidence="1 2" key="1">
    <citation type="journal article" date="2020" name="Int. J. Syst. Evol. Microbiol.">
        <title>Novel acetic acid bacteria from cider fermentations: Acetobacter conturbans sp. nov. and Acetobacter fallax sp. nov.</title>
        <authorList>
            <person name="Sombolestani A.S."/>
            <person name="Cleenwerck I."/>
            <person name="Cnockaert M."/>
            <person name="Borremans W."/>
            <person name="Wieme A.D."/>
            <person name="De Vuyst L."/>
            <person name="Vandamme P."/>
        </authorList>
    </citation>
    <scope>NUCLEOTIDE SEQUENCE [LARGE SCALE GENOMIC DNA]</scope>
    <source>
        <strain evidence="1 2">LMG 30640</strain>
    </source>
</reference>
<dbReference type="EMBL" id="WOTB01000003">
    <property type="protein sequence ID" value="NHN83664.1"/>
    <property type="molecule type" value="Genomic_DNA"/>
</dbReference>
<proteinExistence type="predicted"/>
<protein>
    <recommendedName>
        <fullName evidence="3">Phage protein</fullName>
    </recommendedName>
</protein>
<keyword evidence="2" id="KW-1185">Reference proteome</keyword>
<dbReference type="RefSeq" id="WP_173582103.1">
    <property type="nucleotide sequence ID" value="NZ_WOTB01000003.1"/>
</dbReference>
<comment type="caution">
    <text evidence="1">The sequence shown here is derived from an EMBL/GenBank/DDBJ whole genome shotgun (WGS) entry which is preliminary data.</text>
</comment>
<dbReference type="Proteomes" id="UP000635278">
    <property type="component" value="Unassembled WGS sequence"/>
</dbReference>
<accession>A0ABX0JPV9</accession>
<gene>
    <name evidence="1" type="ORF">GOB93_03290</name>
</gene>
<evidence type="ECO:0000313" key="2">
    <source>
        <dbReference type="Proteomes" id="UP000635278"/>
    </source>
</evidence>
<evidence type="ECO:0000313" key="1">
    <source>
        <dbReference type="EMBL" id="NHN83664.1"/>
    </source>
</evidence>
<sequence>MALYRARLRELAAEALLNSTIAEDRVFTARSWPITPADTPAIYLQIPDDEMTSTGRNAGDFVRVSDLAIRGAVCGGTPGKCQLLLEAMAEQIELSLMYSVEFQSALSQISYLRTNFVVSSEAAEHIGELRMLAGLEYFESYPPIGAPLREITGKITTEASQHFAGLSVKFPEN</sequence>
<name>A0ABX0JPV9_9PROT</name>